<gene>
    <name evidence="1" type="ORF">H5410_019327</name>
</gene>
<dbReference type="AlphaFoldDB" id="A0A9J5ZAU1"/>
<proteinExistence type="predicted"/>
<organism evidence="1 2">
    <name type="scientific">Solanum commersonii</name>
    <name type="common">Commerson's wild potato</name>
    <name type="synonym">Commerson's nightshade</name>
    <dbReference type="NCBI Taxonomy" id="4109"/>
    <lineage>
        <taxon>Eukaryota</taxon>
        <taxon>Viridiplantae</taxon>
        <taxon>Streptophyta</taxon>
        <taxon>Embryophyta</taxon>
        <taxon>Tracheophyta</taxon>
        <taxon>Spermatophyta</taxon>
        <taxon>Magnoliopsida</taxon>
        <taxon>eudicotyledons</taxon>
        <taxon>Gunneridae</taxon>
        <taxon>Pentapetalae</taxon>
        <taxon>asterids</taxon>
        <taxon>lamiids</taxon>
        <taxon>Solanales</taxon>
        <taxon>Solanaceae</taxon>
        <taxon>Solanoideae</taxon>
        <taxon>Solaneae</taxon>
        <taxon>Solanum</taxon>
    </lineage>
</organism>
<comment type="caution">
    <text evidence="1">The sequence shown here is derived from an EMBL/GenBank/DDBJ whole genome shotgun (WGS) entry which is preliminary data.</text>
</comment>
<name>A0A9J5ZAU1_SOLCO</name>
<dbReference type="Proteomes" id="UP000824120">
    <property type="component" value="Chromosome 4"/>
</dbReference>
<sequence>MWAVHGLCRLTDAHVMTYVAWLTCAGHDQCAYATAYVDWLMCACHDLCLMADARWPWHMTSGRCRRPRPMFPSQCAQATSDACRPWLMLPVVGRRRSADAHRPRSMHHTSPRTLREWGAREGLSILVFLGAFQAGVRWSLDERAGAQSMDRREVHDERASPYSV</sequence>
<protein>
    <submittedName>
        <fullName evidence="1">Uncharacterized protein</fullName>
    </submittedName>
</protein>
<accession>A0A9J5ZAU1</accession>
<evidence type="ECO:0000313" key="2">
    <source>
        <dbReference type="Proteomes" id="UP000824120"/>
    </source>
</evidence>
<reference evidence="1 2" key="1">
    <citation type="submission" date="2020-09" db="EMBL/GenBank/DDBJ databases">
        <title>De no assembly of potato wild relative species, Solanum commersonii.</title>
        <authorList>
            <person name="Cho K."/>
        </authorList>
    </citation>
    <scope>NUCLEOTIDE SEQUENCE [LARGE SCALE GENOMIC DNA]</scope>
    <source>
        <strain evidence="1">LZ3.2</strain>
        <tissue evidence="1">Leaf</tissue>
    </source>
</reference>
<evidence type="ECO:0000313" key="1">
    <source>
        <dbReference type="EMBL" id="KAG5608046.1"/>
    </source>
</evidence>
<dbReference type="EMBL" id="JACXVP010000004">
    <property type="protein sequence ID" value="KAG5608046.1"/>
    <property type="molecule type" value="Genomic_DNA"/>
</dbReference>
<keyword evidence="2" id="KW-1185">Reference proteome</keyword>